<dbReference type="Proteomes" id="UP001222118">
    <property type="component" value="Chromosome"/>
</dbReference>
<protein>
    <submittedName>
        <fullName evidence="8">TolC family protein</fullName>
    </submittedName>
</protein>
<proteinExistence type="inferred from homology"/>
<reference evidence="8 9" key="1">
    <citation type="submission" date="2023-02" db="EMBL/GenBank/DDBJ databases">
        <title>Devosia chondri sp. nov., isolated from the phycosphere of marine algae.</title>
        <authorList>
            <person name="Kim J.M."/>
            <person name="Lee J.K."/>
            <person name="Choi B.J."/>
            <person name="Bayburt H."/>
            <person name="Jeon C.O."/>
        </authorList>
    </citation>
    <scope>NUCLEOTIDE SEQUENCE [LARGE SCALE GENOMIC DNA]</scope>
    <source>
        <strain evidence="8 9">G2-5</strain>
    </source>
</reference>
<sequence length="466" mass="49959">MSALSGAGSARGIAVALVLTGSATLWGCASSQTASYSSNSTGDITGSIASADQSADSTAQTIGGSMPLGKVIAYTLQTNPDIGIARSQAEDTSAGVGVAQVPYMPRVDYSAAIGPEHTYAYDTEITTQADRAEASIRASQLLFDFGKTASDVDRAKALEKSATLRLDAKTTEVVTNAVDAYLAVLELDLQIANSRNNEAAHQEMHRIVTLNEQGGNGTMADVQKALTRLDAARSQTIDLVAERRTAASTFERITGMAPGRLKMPKPPRPKGRVSDADISRYAATDPLLLSIKQDKTSLLAQIKALQLDYLPKVTLEGSAHIQMNVGGVNPARTDARAMLSINGTFFDGGDRANKIQQIKARVSETEYRYRRALDNLRYDVDDADRVLDTAASRLGNIAGRIKSGEDVVSLYAQQFQGGTRGIFELLDAQQELSAARSEQITAQFDVLRAQYRMLRLTGELTEALEQ</sequence>
<dbReference type="Gene3D" id="1.20.1600.10">
    <property type="entry name" value="Outer membrane efflux proteins (OEP)"/>
    <property type="match status" value="1"/>
</dbReference>
<evidence type="ECO:0000256" key="1">
    <source>
        <dbReference type="ARBA" id="ARBA00004442"/>
    </source>
</evidence>
<dbReference type="SUPFAM" id="SSF56954">
    <property type="entry name" value="Outer membrane efflux proteins (OEP)"/>
    <property type="match status" value="1"/>
</dbReference>
<keyword evidence="3" id="KW-0813">Transport</keyword>
<dbReference type="EMBL" id="CP118247">
    <property type="protein sequence ID" value="WDR04509.1"/>
    <property type="molecule type" value="Genomic_DNA"/>
</dbReference>
<dbReference type="InterPro" id="IPR051906">
    <property type="entry name" value="TolC-like"/>
</dbReference>
<keyword evidence="4" id="KW-1134">Transmembrane beta strand</keyword>
<comment type="subcellular location">
    <subcellularLocation>
        <location evidence="1">Cell outer membrane</location>
    </subcellularLocation>
</comment>
<dbReference type="RefSeq" id="WP_282210030.1">
    <property type="nucleotide sequence ID" value="NZ_CP118247.1"/>
</dbReference>
<evidence type="ECO:0000256" key="2">
    <source>
        <dbReference type="ARBA" id="ARBA00007613"/>
    </source>
</evidence>
<dbReference type="PANTHER" id="PTHR30026:SF22">
    <property type="entry name" value="OUTER MEMBRANE EFFLUX PROTEIN"/>
    <property type="match status" value="1"/>
</dbReference>
<name>A0ABY7YU82_9HYPH</name>
<keyword evidence="9" id="KW-1185">Reference proteome</keyword>
<evidence type="ECO:0000313" key="9">
    <source>
        <dbReference type="Proteomes" id="UP001222118"/>
    </source>
</evidence>
<evidence type="ECO:0000256" key="6">
    <source>
        <dbReference type="ARBA" id="ARBA00023136"/>
    </source>
</evidence>
<evidence type="ECO:0000313" key="8">
    <source>
        <dbReference type="EMBL" id="WDR04509.1"/>
    </source>
</evidence>
<keyword evidence="6" id="KW-0472">Membrane</keyword>
<comment type="similarity">
    <text evidence="2">Belongs to the outer membrane factor (OMF) (TC 1.B.17) family.</text>
</comment>
<accession>A0ABY7YU82</accession>
<evidence type="ECO:0000256" key="5">
    <source>
        <dbReference type="ARBA" id="ARBA00022692"/>
    </source>
</evidence>
<evidence type="ECO:0000256" key="7">
    <source>
        <dbReference type="ARBA" id="ARBA00023237"/>
    </source>
</evidence>
<evidence type="ECO:0000256" key="4">
    <source>
        <dbReference type="ARBA" id="ARBA00022452"/>
    </source>
</evidence>
<organism evidence="8 9">
    <name type="scientific">Devosia rhodophyticola</name>
    <dbReference type="NCBI Taxonomy" id="3026423"/>
    <lineage>
        <taxon>Bacteria</taxon>
        <taxon>Pseudomonadati</taxon>
        <taxon>Pseudomonadota</taxon>
        <taxon>Alphaproteobacteria</taxon>
        <taxon>Hyphomicrobiales</taxon>
        <taxon>Devosiaceae</taxon>
        <taxon>Devosia</taxon>
    </lineage>
</organism>
<keyword evidence="7" id="KW-0998">Cell outer membrane</keyword>
<keyword evidence="5" id="KW-0812">Transmembrane</keyword>
<evidence type="ECO:0000256" key="3">
    <source>
        <dbReference type="ARBA" id="ARBA00022448"/>
    </source>
</evidence>
<dbReference type="PANTHER" id="PTHR30026">
    <property type="entry name" value="OUTER MEMBRANE PROTEIN TOLC"/>
    <property type="match status" value="1"/>
</dbReference>
<dbReference type="InterPro" id="IPR003423">
    <property type="entry name" value="OMP_efflux"/>
</dbReference>
<gene>
    <name evidence="8" type="ORF">PSQ90_09175</name>
</gene>
<dbReference type="Pfam" id="PF02321">
    <property type="entry name" value="OEP"/>
    <property type="match status" value="2"/>
</dbReference>